<dbReference type="OrthoDB" id="8066224at2759"/>
<evidence type="ECO:0000313" key="2">
    <source>
        <dbReference type="EMBL" id="KFM78340.1"/>
    </source>
</evidence>
<protein>
    <submittedName>
        <fullName evidence="2">Uncharacterized protein</fullName>
    </submittedName>
</protein>
<keyword evidence="3" id="KW-1185">Reference proteome</keyword>
<name>A0A087ULV1_STEMI</name>
<feature type="region of interest" description="Disordered" evidence="1">
    <location>
        <begin position="1"/>
        <end position="20"/>
    </location>
</feature>
<dbReference type="AlphaFoldDB" id="A0A087ULV1"/>
<dbReference type="STRING" id="407821.A0A087ULV1"/>
<dbReference type="Proteomes" id="UP000054359">
    <property type="component" value="Unassembled WGS sequence"/>
</dbReference>
<feature type="compositionally biased region" description="Basic and acidic residues" evidence="1">
    <location>
        <begin position="1"/>
        <end position="14"/>
    </location>
</feature>
<evidence type="ECO:0000256" key="1">
    <source>
        <dbReference type="SAM" id="MobiDB-lite"/>
    </source>
</evidence>
<proteinExistence type="predicted"/>
<evidence type="ECO:0000313" key="3">
    <source>
        <dbReference type="Proteomes" id="UP000054359"/>
    </source>
</evidence>
<sequence length="72" mass="8252">MQTEIIKDAHEKGHTGIKHTEKHLKLRAKYFGPYKITKVKGGNTYDVIKEGCHEGPMYTTTCAEFLKKWTAL</sequence>
<gene>
    <name evidence="2" type="ORF">X975_04670</name>
</gene>
<dbReference type="EMBL" id="KK120462">
    <property type="protein sequence ID" value="KFM78340.1"/>
    <property type="molecule type" value="Genomic_DNA"/>
</dbReference>
<reference evidence="2 3" key="1">
    <citation type="submission" date="2013-11" db="EMBL/GenBank/DDBJ databases">
        <title>Genome sequencing of Stegodyphus mimosarum.</title>
        <authorList>
            <person name="Bechsgaard J."/>
        </authorList>
    </citation>
    <scope>NUCLEOTIDE SEQUENCE [LARGE SCALE GENOMIC DNA]</scope>
</reference>
<organism evidence="2 3">
    <name type="scientific">Stegodyphus mimosarum</name>
    <name type="common">African social velvet spider</name>
    <dbReference type="NCBI Taxonomy" id="407821"/>
    <lineage>
        <taxon>Eukaryota</taxon>
        <taxon>Metazoa</taxon>
        <taxon>Ecdysozoa</taxon>
        <taxon>Arthropoda</taxon>
        <taxon>Chelicerata</taxon>
        <taxon>Arachnida</taxon>
        <taxon>Araneae</taxon>
        <taxon>Araneomorphae</taxon>
        <taxon>Entelegynae</taxon>
        <taxon>Eresoidea</taxon>
        <taxon>Eresidae</taxon>
        <taxon>Stegodyphus</taxon>
    </lineage>
</organism>
<feature type="non-terminal residue" evidence="2">
    <location>
        <position position="72"/>
    </location>
</feature>
<accession>A0A087ULV1</accession>